<dbReference type="AlphaFoldDB" id="A0A094Q490"/>
<feature type="transmembrane region" description="Helical" evidence="1">
    <location>
        <begin position="51"/>
        <end position="75"/>
    </location>
</feature>
<name>A0A094Q490_9ZZZZ</name>
<evidence type="ECO:0000256" key="1">
    <source>
        <dbReference type="SAM" id="Phobius"/>
    </source>
</evidence>
<proteinExistence type="predicted"/>
<keyword evidence="1" id="KW-1133">Transmembrane helix</keyword>
<keyword evidence="1" id="KW-0812">Transmembrane</keyword>
<comment type="caution">
    <text evidence="2">The sequence shown here is derived from an EMBL/GenBank/DDBJ whole genome shotgun (WGS) entry which is preliminary data.</text>
</comment>
<dbReference type="EMBL" id="JNSL01000047">
    <property type="protein sequence ID" value="KGA18207.1"/>
    <property type="molecule type" value="Genomic_DNA"/>
</dbReference>
<keyword evidence="1" id="KW-0472">Membrane</keyword>
<reference evidence="2" key="1">
    <citation type="submission" date="2014-06" db="EMBL/GenBank/DDBJ databases">
        <title>Key roles for freshwater Actinobacteria revealed by deep metagenomic sequencing.</title>
        <authorList>
            <person name="Ghai R."/>
            <person name="Mizuno C.M."/>
            <person name="Picazo A."/>
            <person name="Camacho A."/>
            <person name="Rodriguez-Valera F."/>
        </authorList>
    </citation>
    <scope>NUCLEOTIDE SEQUENCE</scope>
</reference>
<feature type="transmembrane region" description="Helical" evidence="1">
    <location>
        <begin position="27"/>
        <end position="44"/>
    </location>
</feature>
<evidence type="ECO:0000313" key="2">
    <source>
        <dbReference type="EMBL" id="KGA18207.1"/>
    </source>
</evidence>
<organism evidence="2">
    <name type="scientific">freshwater metagenome</name>
    <dbReference type="NCBI Taxonomy" id="449393"/>
    <lineage>
        <taxon>unclassified sequences</taxon>
        <taxon>metagenomes</taxon>
        <taxon>ecological metagenomes</taxon>
    </lineage>
</organism>
<sequence>MSAIAVWSLILGTLAFAFAVTPLFGVSFLFAIPGLILGIVALARREKPFSVALLGLIISAVGWLISIIVAVAVAASTVQSLQSIKNLPPKPATSVSASKPAASVPAIAPIVWSGDGELVTEKQTLNGDFKVTLTTSADCYYGPDLNGAGFPNVPSLMAPGTVESNLYDLSGEYYLQMFTGPSPQCPWTLTLTPN</sequence>
<evidence type="ECO:0008006" key="3">
    <source>
        <dbReference type="Google" id="ProtNLM"/>
    </source>
</evidence>
<accession>A0A094Q490</accession>
<gene>
    <name evidence="2" type="ORF">GM51_8860</name>
</gene>
<protein>
    <recommendedName>
        <fullName evidence="3">DUF4190 domain-containing protein</fullName>
    </recommendedName>
</protein>